<name>A0ABY8J1B6_9BACI</name>
<evidence type="ECO:0000313" key="9">
    <source>
        <dbReference type="Proteomes" id="UP001221597"/>
    </source>
</evidence>
<dbReference type="PROSITE" id="PS50035">
    <property type="entry name" value="PLD"/>
    <property type="match status" value="1"/>
</dbReference>
<evidence type="ECO:0000256" key="1">
    <source>
        <dbReference type="ARBA" id="ARBA00000798"/>
    </source>
</evidence>
<feature type="domain" description="PLD phosphodiesterase" evidence="7">
    <location>
        <begin position="123"/>
        <end position="150"/>
    </location>
</feature>
<accession>A0ABY8J1B6</accession>
<evidence type="ECO:0000256" key="4">
    <source>
        <dbReference type="ARBA" id="ARBA00022801"/>
    </source>
</evidence>
<comment type="similarity">
    <text evidence="2">Belongs to the phospholipase D family.</text>
</comment>
<protein>
    <recommendedName>
        <fullName evidence="3">phospholipase D</fullName>
        <ecNumber evidence="3">3.1.4.4</ecNumber>
    </recommendedName>
</protein>
<keyword evidence="6" id="KW-0443">Lipid metabolism</keyword>
<dbReference type="PANTHER" id="PTHR43856">
    <property type="entry name" value="CARDIOLIPIN HYDROLASE"/>
    <property type="match status" value="1"/>
</dbReference>
<reference evidence="8 9" key="1">
    <citation type="submission" date="2023-04" db="EMBL/GenBank/DDBJ databases">
        <title>Genome sequence of Halobacillus naozhouensis KACC 21980.</title>
        <authorList>
            <person name="Kim S."/>
            <person name="Heo J."/>
            <person name="Kwon S.-W."/>
        </authorList>
    </citation>
    <scope>NUCLEOTIDE SEQUENCE [LARGE SCALE GENOMIC DNA]</scope>
    <source>
        <strain evidence="8 9">KCTC 13234</strain>
    </source>
</reference>
<evidence type="ECO:0000256" key="5">
    <source>
        <dbReference type="ARBA" id="ARBA00022963"/>
    </source>
</evidence>
<evidence type="ECO:0000259" key="7">
    <source>
        <dbReference type="PROSITE" id="PS50035"/>
    </source>
</evidence>
<dbReference type="Proteomes" id="UP001221597">
    <property type="component" value="Chromosome"/>
</dbReference>
<keyword evidence="4" id="KW-0378">Hydrolase</keyword>
<comment type="catalytic activity">
    <reaction evidence="1">
        <text>a 1,2-diacyl-sn-glycero-3-phosphocholine + H2O = a 1,2-diacyl-sn-glycero-3-phosphate + choline + H(+)</text>
        <dbReference type="Rhea" id="RHEA:14445"/>
        <dbReference type="ChEBI" id="CHEBI:15354"/>
        <dbReference type="ChEBI" id="CHEBI:15377"/>
        <dbReference type="ChEBI" id="CHEBI:15378"/>
        <dbReference type="ChEBI" id="CHEBI:57643"/>
        <dbReference type="ChEBI" id="CHEBI:58608"/>
        <dbReference type="EC" id="3.1.4.4"/>
    </reaction>
</comment>
<evidence type="ECO:0000313" key="8">
    <source>
        <dbReference type="EMBL" id="WFT75871.1"/>
    </source>
</evidence>
<dbReference type="Pfam" id="PF13091">
    <property type="entry name" value="PLDc_2"/>
    <property type="match status" value="1"/>
</dbReference>
<dbReference type="InterPro" id="IPR025202">
    <property type="entry name" value="PLD-like_dom"/>
</dbReference>
<dbReference type="SUPFAM" id="SSF56024">
    <property type="entry name" value="Phospholipase D/nuclease"/>
    <property type="match status" value="1"/>
</dbReference>
<dbReference type="EMBL" id="CP121671">
    <property type="protein sequence ID" value="WFT75871.1"/>
    <property type="molecule type" value="Genomic_DNA"/>
</dbReference>
<dbReference type="Gene3D" id="3.30.870.10">
    <property type="entry name" value="Endonuclease Chain A"/>
    <property type="match status" value="1"/>
</dbReference>
<sequence>MDLVITAGTTLLIGSISYGVYKFSQKDHTEHIPLTPVEYVFTKSNKSPKQKVKEVIDHTKKTLDVAMFLLTETDFVTQITKATKRGVNVRVITDRTQTSDLSKQTANIQKLIEAGVPVKVNTYDGNMHLKVMISDQNLVTTGSYNFTYSAENKNDEVLVVIRGKKIGEEWTDKFDSMWNDSSHYSPYSQDTDEKYA</sequence>
<organism evidence="8 9">
    <name type="scientific">Halobacillus naozhouensis</name>
    <dbReference type="NCBI Taxonomy" id="554880"/>
    <lineage>
        <taxon>Bacteria</taxon>
        <taxon>Bacillati</taxon>
        <taxon>Bacillota</taxon>
        <taxon>Bacilli</taxon>
        <taxon>Bacillales</taxon>
        <taxon>Bacillaceae</taxon>
        <taxon>Halobacillus</taxon>
    </lineage>
</organism>
<keyword evidence="5" id="KW-0442">Lipid degradation</keyword>
<dbReference type="RefSeq" id="WP_283077834.1">
    <property type="nucleotide sequence ID" value="NZ_CP121671.1"/>
</dbReference>
<keyword evidence="9" id="KW-1185">Reference proteome</keyword>
<gene>
    <name evidence="8" type="ORF">P9989_05675</name>
</gene>
<evidence type="ECO:0000256" key="3">
    <source>
        <dbReference type="ARBA" id="ARBA00012027"/>
    </source>
</evidence>
<dbReference type="EC" id="3.1.4.4" evidence="3"/>
<proteinExistence type="inferred from homology"/>
<dbReference type="InterPro" id="IPR051406">
    <property type="entry name" value="PLD_domain"/>
</dbReference>
<evidence type="ECO:0000256" key="2">
    <source>
        <dbReference type="ARBA" id="ARBA00008664"/>
    </source>
</evidence>
<evidence type="ECO:0000256" key="6">
    <source>
        <dbReference type="ARBA" id="ARBA00023098"/>
    </source>
</evidence>
<dbReference type="PANTHER" id="PTHR43856:SF1">
    <property type="entry name" value="MITOCHONDRIAL CARDIOLIPIN HYDROLASE"/>
    <property type="match status" value="1"/>
</dbReference>
<dbReference type="InterPro" id="IPR001736">
    <property type="entry name" value="PLipase_D/transphosphatidylase"/>
</dbReference>